<organism evidence="1 2">
    <name type="scientific">Entomophthora muscae</name>
    <dbReference type="NCBI Taxonomy" id="34485"/>
    <lineage>
        <taxon>Eukaryota</taxon>
        <taxon>Fungi</taxon>
        <taxon>Fungi incertae sedis</taxon>
        <taxon>Zoopagomycota</taxon>
        <taxon>Entomophthoromycotina</taxon>
        <taxon>Entomophthoromycetes</taxon>
        <taxon>Entomophthorales</taxon>
        <taxon>Entomophthoraceae</taxon>
        <taxon>Entomophthora</taxon>
    </lineage>
</organism>
<comment type="caution">
    <text evidence="1">The sequence shown here is derived from an EMBL/GenBank/DDBJ whole genome shotgun (WGS) entry which is preliminary data.</text>
</comment>
<reference evidence="1" key="1">
    <citation type="submission" date="2022-04" db="EMBL/GenBank/DDBJ databases">
        <title>Genome of the entomopathogenic fungus Entomophthora muscae.</title>
        <authorList>
            <person name="Elya C."/>
            <person name="Lovett B.R."/>
            <person name="Lee E."/>
            <person name="Macias A.M."/>
            <person name="Hajek A.E."/>
            <person name="De Bivort B.L."/>
            <person name="Kasson M.T."/>
            <person name="De Fine Licht H.H."/>
            <person name="Stajich J.E."/>
        </authorList>
    </citation>
    <scope>NUCLEOTIDE SEQUENCE</scope>
    <source>
        <strain evidence="1">Berkeley</strain>
    </source>
</reference>
<evidence type="ECO:0000313" key="1">
    <source>
        <dbReference type="EMBL" id="KAJ9086471.1"/>
    </source>
</evidence>
<protein>
    <submittedName>
        <fullName evidence="1">Uncharacterized protein</fullName>
    </submittedName>
</protein>
<evidence type="ECO:0000313" key="2">
    <source>
        <dbReference type="Proteomes" id="UP001165960"/>
    </source>
</evidence>
<dbReference type="Proteomes" id="UP001165960">
    <property type="component" value="Unassembled WGS sequence"/>
</dbReference>
<gene>
    <name evidence="1" type="ORF">DSO57_1003805</name>
</gene>
<sequence>MTQSRINPEGQFKPKLNYWNLLSKVKYEHPIFAVPTACLGIEGHLQTLAQVGPMPNDADDLYFEEPPQLTSSNVYTWSPLVSSRSTTAQAQYTTEN</sequence>
<dbReference type="EMBL" id="QTSX02000719">
    <property type="protein sequence ID" value="KAJ9086471.1"/>
    <property type="molecule type" value="Genomic_DNA"/>
</dbReference>
<keyword evidence="2" id="KW-1185">Reference proteome</keyword>
<proteinExistence type="predicted"/>
<accession>A0ACC2UJ15</accession>
<name>A0ACC2UJ15_9FUNG</name>